<dbReference type="GO" id="GO:0008810">
    <property type="term" value="F:cellulase activity"/>
    <property type="evidence" value="ECO:0007669"/>
    <property type="project" value="UniProtKB-EC"/>
</dbReference>
<sequence length="342" mass="37214">MLLDNLLEKGELLDKLCSLPGPSGFEGDVRELIKSEVAPYVDEMKVDRLGNIIVHKKGKGKKVLIDAHMDEVGFIVTGFNEDGTLQFRALGGINEKIIPSKVVLIGKDKIPGVIGGKPIHLQGKDEREKGLSYRDCCIDIGANSKAEAKKLIKMGDYVVFDMEYDSFGEGLIKGKAFDDRIGCLILIEILKENYNVDLYGTFNIQEEVGERGTFISALNVKADLGIALEGTICADMPTVPKHLSATEIGKGPAISIMDLTSIFDQDIARDIMAIGDEKNIPYQRRKAIAGGNDAGAIHTVGEGAKIATISVPCRYIHSSVSVASKEDFKNTVLLLKEYLKSL</sequence>
<evidence type="ECO:0000256" key="1">
    <source>
        <dbReference type="ARBA" id="ARBA00006272"/>
    </source>
</evidence>
<dbReference type="InterPro" id="IPR023367">
    <property type="entry name" value="Peptidase_M42_dom2"/>
</dbReference>
<comment type="similarity">
    <text evidence="1 6">Belongs to the peptidase M42 family.</text>
</comment>
<keyword evidence="4" id="KW-0479">Metal-binding</keyword>
<keyword evidence="8" id="KW-1185">Reference proteome</keyword>
<comment type="caution">
    <text evidence="7">The sequence shown here is derived from an EMBL/GenBank/DDBJ whole genome shotgun (WGS) entry which is preliminary data.</text>
</comment>
<dbReference type="PANTHER" id="PTHR32481:SF0">
    <property type="entry name" value="AMINOPEPTIDASE YPDE-RELATED"/>
    <property type="match status" value="1"/>
</dbReference>
<dbReference type="CDD" id="cd05656">
    <property type="entry name" value="M42_Frv"/>
    <property type="match status" value="1"/>
</dbReference>
<dbReference type="PANTHER" id="PTHR32481">
    <property type="entry name" value="AMINOPEPTIDASE"/>
    <property type="match status" value="1"/>
</dbReference>
<evidence type="ECO:0000256" key="2">
    <source>
        <dbReference type="ARBA" id="ARBA00022438"/>
    </source>
</evidence>
<name>A0ABS4K2I9_9CLOT</name>
<dbReference type="EMBL" id="JAGGLL010000012">
    <property type="protein sequence ID" value="MBP2022003.1"/>
    <property type="molecule type" value="Genomic_DNA"/>
</dbReference>
<keyword evidence="7" id="KW-0326">Glycosidase</keyword>
<evidence type="ECO:0000256" key="3">
    <source>
        <dbReference type="ARBA" id="ARBA00022670"/>
    </source>
</evidence>
<dbReference type="Pfam" id="PF05343">
    <property type="entry name" value="Peptidase_M42"/>
    <property type="match status" value="1"/>
</dbReference>
<reference evidence="7 8" key="1">
    <citation type="submission" date="2021-03" db="EMBL/GenBank/DDBJ databases">
        <title>Genomic Encyclopedia of Type Strains, Phase IV (KMG-IV): sequencing the most valuable type-strain genomes for metagenomic binning, comparative biology and taxonomic classification.</title>
        <authorList>
            <person name="Goeker M."/>
        </authorList>
    </citation>
    <scope>NUCLEOTIDE SEQUENCE [LARGE SCALE GENOMIC DNA]</scope>
    <source>
        <strain evidence="7 8">DSM 28650</strain>
    </source>
</reference>
<keyword evidence="2" id="KW-0031">Aminopeptidase</keyword>
<dbReference type="EC" id="3.2.1.4" evidence="7"/>
<dbReference type="SUPFAM" id="SSF53187">
    <property type="entry name" value="Zn-dependent exopeptidases"/>
    <property type="match status" value="1"/>
</dbReference>
<proteinExistence type="inferred from homology"/>
<keyword evidence="5 7" id="KW-0378">Hydrolase</keyword>
<evidence type="ECO:0000313" key="7">
    <source>
        <dbReference type="EMBL" id="MBP2022003.1"/>
    </source>
</evidence>
<dbReference type="Gene3D" id="2.40.30.40">
    <property type="entry name" value="Peptidase M42, domain 2"/>
    <property type="match status" value="1"/>
</dbReference>
<gene>
    <name evidence="7" type="ORF">J2Z44_001804</name>
</gene>
<protein>
    <submittedName>
        <fullName evidence="7">Endoglucanase</fullName>
        <ecNumber evidence="7">3.2.1.4</ecNumber>
    </submittedName>
</protein>
<dbReference type="InterPro" id="IPR008007">
    <property type="entry name" value="Peptidase_M42"/>
</dbReference>
<dbReference type="InterPro" id="IPR051464">
    <property type="entry name" value="Peptidase_M42_aminopept"/>
</dbReference>
<dbReference type="SUPFAM" id="SSF101821">
    <property type="entry name" value="Aminopeptidase/glucanase lid domain"/>
    <property type="match status" value="1"/>
</dbReference>
<dbReference type="PIRSF" id="PIRSF001123">
    <property type="entry name" value="PepA_GA"/>
    <property type="match status" value="1"/>
</dbReference>
<organism evidence="7 8">
    <name type="scientific">Clostridium punense</name>
    <dbReference type="NCBI Taxonomy" id="1054297"/>
    <lineage>
        <taxon>Bacteria</taxon>
        <taxon>Bacillati</taxon>
        <taxon>Bacillota</taxon>
        <taxon>Clostridia</taxon>
        <taxon>Eubacteriales</taxon>
        <taxon>Clostridiaceae</taxon>
        <taxon>Clostridium</taxon>
    </lineage>
</organism>
<evidence type="ECO:0000256" key="6">
    <source>
        <dbReference type="PIRNR" id="PIRNR001123"/>
    </source>
</evidence>
<evidence type="ECO:0000313" key="8">
    <source>
        <dbReference type="Proteomes" id="UP001519308"/>
    </source>
</evidence>
<accession>A0ABS4K2I9</accession>
<evidence type="ECO:0000256" key="4">
    <source>
        <dbReference type="ARBA" id="ARBA00022723"/>
    </source>
</evidence>
<dbReference type="Gene3D" id="3.40.630.10">
    <property type="entry name" value="Zn peptidases"/>
    <property type="match status" value="1"/>
</dbReference>
<dbReference type="RefSeq" id="WP_021282153.1">
    <property type="nucleotide sequence ID" value="NZ_JAGGLL010000012.1"/>
</dbReference>
<evidence type="ECO:0000256" key="5">
    <source>
        <dbReference type="ARBA" id="ARBA00022801"/>
    </source>
</evidence>
<dbReference type="Proteomes" id="UP001519308">
    <property type="component" value="Unassembled WGS sequence"/>
</dbReference>
<keyword evidence="3" id="KW-0645">Protease</keyword>